<dbReference type="RefSeq" id="WP_079686415.1">
    <property type="nucleotide sequence ID" value="NZ_FUZU01000001.1"/>
</dbReference>
<dbReference type="AlphaFoldDB" id="A0A1T5K7W3"/>
<dbReference type="Gene3D" id="1.20.5.320">
    <property type="entry name" value="6-Phosphogluconate Dehydrogenase, domain 3"/>
    <property type="match status" value="1"/>
</dbReference>
<evidence type="ECO:0000313" key="4">
    <source>
        <dbReference type="Proteomes" id="UP000190961"/>
    </source>
</evidence>
<evidence type="ECO:0000256" key="2">
    <source>
        <dbReference type="SAM" id="SignalP"/>
    </source>
</evidence>
<dbReference type="STRING" id="688867.SAMN05660236_1905"/>
<gene>
    <name evidence="3" type="ORF">SAMN05660236_1905</name>
</gene>
<feature type="signal peptide" evidence="2">
    <location>
        <begin position="1"/>
        <end position="21"/>
    </location>
</feature>
<sequence length="494" mass="53149">MKKTFTKIMCLLMATTLAFTACEGPQGDVGPQGDKGDAGDKGDTGDDGEDANQVVLMNHSTTSTFLKKLPGFESVETFSLIGSADYLPESPSYIFGGAADGAGLLKTTDGFVMLVNNEDNIAVSRLTFDKTFRPVKGEYILNSDGGQKRLCSATLATPEEHGFGPLFLTCSENSSAQIHGLNPLAAATPTVPNFLPGLGRWAAENAVPLPKTAYAGKTIILIGDDDSGTDGGQLALYLSNTVGDLENGSAYVMRRVDLNTREVDIVENTPVSVEFVKIDDHKTITGAQTNAASTALKSIAFGRVEDIDYRKDGVGREIYFNVTGQDGNSDRTKYGRVYKLVLDAADPLKGTLTLVLDGDDREGKAGTFQDPDNILVTTNYAYIQEDPNQYSGIDHDAYLYQYNLSTGALKKVFELNHFRGQADAEAIYGKSNYGAWEYGAMLDVSDILGIPNTFILNIQPHTWKSPQFKGVDGGSLATSFDEGSQIVVLRGLPR</sequence>
<keyword evidence="2" id="KW-0732">Signal</keyword>
<evidence type="ECO:0008006" key="5">
    <source>
        <dbReference type="Google" id="ProtNLM"/>
    </source>
</evidence>
<accession>A0A1T5K7W3</accession>
<dbReference type="OrthoDB" id="727757at2"/>
<keyword evidence="4" id="KW-1185">Reference proteome</keyword>
<feature type="compositionally biased region" description="Basic and acidic residues" evidence="1">
    <location>
        <begin position="34"/>
        <end position="44"/>
    </location>
</feature>
<proteinExistence type="predicted"/>
<organism evidence="3 4">
    <name type="scientific">Ohtaekwangia koreensis</name>
    <dbReference type="NCBI Taxonomy" id="688867"/>
    <lineage>
        <taxon>Bacteria</taxon>
        <taxon>Pseudomonadati</taxon>
        <taxon>Bacteroidota</taxon>
        <taxon>Cytophagia</taxon>
        <taxon>Cytophagales</taxon>
        <taxon>Fulvivirgaceae</taxon>
        <taxon>Ohtaekwangia</taxon>
    </lineage>
</organism>
<name>A0A1T5K7W3_9BACT</name>
<feature type="chain" id="PRO_5012097740" description="Collagen triple helix repeat-containing protein" evidence="2">
    <location>
        <begin position="22"/>
        <end position="494"/>
    </location>
</feature>
<feature type="region of interest" description="Disordered" evidence="1">
    <location>
        <begin position="24"/>
        <end position="51"/>
    </location>
</feature>
<dbReference type="EMBL" id="FUZU01000001">
    <property type="protein sequence ID" value="SKC59787.1"/>
    <property type="molecule type" value="Genomic_DNA"/>
</dbReference>
<protein>
    <recommendedName>
        <fullName evidence="5">Collagen triple helix repeat-containing protein</fullName>
    </recommendedName>
</protein>
<reference evidence="3 4" key="1">
    <citation type="submission" date="2017-02" db="EMBL/GenBank/DDBJ databases">
        <authorList>
            <person name="Peterson S.W."/>
        </authorList>
    </citation>
    <scope>NUCLEOTIDE SEQUENCE [LARGE SCALE GENOMIC DNA]</scope>
    <source>
        <strain evidence="3 4">DSM 25262</strain>
    </source>
</reference>
<dbReference type="Proteomes" id="UP000190961">
    <property type="component" value="Unassembled WGS sequence"/>
</dbReference>
<evidence type="ECO:0000313" key="3">
    <source>
        <dbReference type="EMBL" id="SKC59787.1"/>
    </source>
</evidence>
<evidence type="ECO:0000256" key="1">
    <source>
        <dbReference type="SAM" id="MobiDB-lite"/>
    </source>
</evidence>
<dbReference type="PROSITE" id="PS51257">
    <property type="entry name" value="PROKAR_LIPOPROTEIN"/>
    <property type="match status" value="1"/>
</dbReference>